<organism evidence="2">
    <name type="scientific">viral metagenome</name>
    <dbReference type="NCBI Taxonomy" id="1070528"/>
    <lineage>
        <taxon>unclassified sequences</taxon>
        <taxon>metagenomes</taxon>
        <taxon>organismal metagenomes</taxon>
    </lineage>
</organism>
<sequence>MSEVNEQPEQNEIPEEFNKIIKDFMNDLIRTFPDIITNNGVKLETYFPNENDETISPFIYAFCKEKYPKLFFDILYENSDIFNDINVEVELLPGINFTELWNSEISETTKSTIWKYLQLILFCIVSNITSEESFGDTAKLFEAINEDEFKKKIEETISQMKNLFNTREQSDTSNVDYDTGSENNNDSMNFSNLPNAEELHKHINGMMDGKLGSLAKEIAEETANDLNINMEGATSVDDVFKRLFTNPTKLMDLVKNVGSKLDNKIKSGEIKESELLEEASALVDKMKTMPGMDNLENMFSKMGIPGMGKGSKVDMNAFHRHMEQNMRSARMKDRMRSKLHEKEKEKEKGNEVNKDCVITSKGVNIEGMEELTFATGESVEKSNKYSNKKKNRKRAKKR</sequence>
<dbReference type="EMBL" id="MN738809">
    <property type="protein sequence ID" value="QHS84513.1"/>
    <property type="molecule type" value="Genomic_DNA"/>
</dbReference>
<feature type="region of interest" description="Disordered" evidence="1">
    <location>
        <begin position="326"/>
        <end position="354"/>
    </location>
</feature>
<name>A0A6C0AYG2_9ZZZZ</name>
<accession>A0A6C0AYG2</accession>
<reference evidence="2" key="1">
    <citation type="journal article" date="2020" name="Nature">
        <title>Giant virus diversity and host interactions through global metagenomics.</title>
        <authorList>
            <person name="Schulz F."/>
            <person name="Roux S."/>
            <person name="Paez-Espino D."/>
            <person name="Jungbluth S."/>
            <person name="Walsh D.A."/>
            <person name="Denef V.J."/>
            <person name="McMahon K.D."/>
            <person name="Konstantinidis K.T."/>
            <person name="Eloe-Fadrosh E.A."/>
            <person name="Kyrpides N.C."/>
            <person name="Woyke T."/>
        </authorList>
    </citation>
    <scope>NUCLEOTIDE SEQUENCE</scope>
    <source>
        <strain evidence="2">GVMAG-S-ERX556022-25</strain>
    </source>
</reference>
<evidence type="ECO:0000256" key="1">
    <source>
        <dbReference type="SAM" id="MobiDB-lite"/>
    </source>
</evidence>
<evidence type="ECO:0000313" key="2">
    <source>
        <dbReference type="EMBL" id="QHS84513.1"/>
    </source>
</evidence>
<proteinExistence type="predicted"/>
<feature type="compositionally biased region" description="Basic residues" evidence="1">
    <location>
        <begin position="386"/>
        <end position="398"/>
    </location>
</feature>
<feature type="region of interest" description="Disordered" evidence="1">
    <location>
        <begin position="372"/>
        <end position="398"/>
    </location>
</feature>
<dbReference type="AlphaFoldDB" id="A0A6C0AYG2"/>
<protein>
    <submittedName>
        <fullName evidence="2">Uncharacterized protein</fullName>
    </submittedName>
</protein>